<dbReference type="OrthoDB" id="9895617at2759"/>
<name>A0A8H7RZW6_9FUNG</name>
<dbReference type="PROSITE" id="PS50231">
    <property type="entry name" value="RICIN_B_LECTIN"/>
    <property type="match status" value="1"/>
</dbReference>
<dbReference type="InterPro" id="IPR035992">
    <property type="entry name" value="Ricin_B-like_lectins"/>
</dbReference>
<dbReference type="EMBL" id="JAEPRB010000149">
    <property type="protein sequence ID" value="KAG2220196.1"/>
    <property type="molecule type" value="Genomic_DNA"/>
</dbReference>
<feature type="domain" description="Ricin B lectin" evidence="1">
    <location>
        <begin position="18"/>
        <end position="139"/>
    </location>
</feature>
<comment type="caution">
    <text evidence="2">The sequence shown here is derived from an EMBL/GenBank/DDBJ whole genome shotgun (WGS) entry which is preliminary data.</text>
</comment>
<organism evidence="2 3">
    <name type="scientific">Circinella minor</name>
    <dbReference type="NCBI Taxonomy" id="1195481"/>
    <lineage>
        <taxon>Eukaryota</taxon>
        <taxon>Fungi</taxon>
        <taxon>Fungi incertae sedis</taxon>
        <taxon>Mucoromycota</taxon>
        <taxon>Mucoromycotina</taxon>
        <taxon>Mucoromycetes</taxon>
        <taxon>Mucorales</taxon>
        <taxon>Lichtheimiaceae</taxon>
        <taxon>Circinella</taxon>
    </lineage>
</organism>
<dbReference type="CDD" id="cd23454">
    <property type="entry name" value="beta-trefoil_Ricin_GllA-1"/>
    <property type="match status" value="1"/>
</dbReference>
<reference evidence="2 3" key="1">
    <citation type="submission" date="2020-12" db="EMBL/GenBank/DDBJ databases">
        <title>Metabolic potential, ecology and presence of endohyphal bacteria is reflected in genomic diversity of Mucoromycotina.</title>
        <authorList>
            <person name="Muszewska A."/>
            <person name="Okrasinska A."/>
            <person name="Steczkiewicz K."/>
            <person name="Drgas O."/>
            <person name="Orlowska M."/>
            <person name="Perlinska-Lenart U."/>
            <person name="Aleksandrzak-Piekarczyk T."/>
            <person name="Szatraj K."/>
            <person name="Zielenkiewicz U."/>
            <person name="Pilsyk S."/>
            <person name="Malc E."/>
            <person name="Mieczkowski P."/>
            <person name="Kruszewska J.S."/>
            <person name="Biernat P."/>
            <person name="Pawlowska J."/>
        </authorList>
    </citation>
    <scope>NUCLEOTIDE SEQUENCE [LARGE SCALE GENOMIC DNA]</scope>
    <source>
        <strain evidence="2 3">CBS 142.35</strain>
    </source>
</reference>
<keyword evidence="3" id="KW-1185">Reference proteome</keyword>
<protein>
    <recommendedName>
        <fullName evidence="1">Ricin B lectin domain-containing protein</fullName>
    </recommendedName>
</protein>
<evidence type="ECO:0000259" key="1">
    <source>
        <dbReference type="Pfam" id="PF00652"/>
    </source>
</evidence>
<sequence length="275" mass="31370">MSFVENFPEGFFFIRCKAVEKAMDVNEGGMLNDYNIIIWPQKMVDSINQLWMHEDGFLINRKSGLVLDIRGGDIKKDKTIIQYARKPGLAQNQRWRYQEGYIFPASAPNLVLDVRGGELKDAASIFLNTKIAGSTTQQWLIQPFEDARSKQDLALLRPPPLQKHLTDFPQPEDLCDYHRQVYLEHSTGNINNNTPFSGKQIAGAAAFEGIRRYLLEQKDKNQPIVTPQARDSIQQLVLQQVAELKKLFNNNDPEISKTAEQAASSYFAREYETTS</sequence>
<dbReference type="SUPFAM" id="SSF50370">
    <property type="entry name" value="Ricin B-like lectins"/>
    <property type="match status" value="1"/>
</dbReference>
<proteinExistence type="predicted"/>
<dbReference type="InterPro" id="IPR000772">
    <property type="entry name" value="Ricin_B_lectin"/>
</dbReference>
<dbReference type="Proteomes" id="UP000646827">
    <property type="component" value="Unassembled WGS sequence"/>
</dbReference>
<dbReference type="Gene3D" id="2.80.10.50">
    <property type="match status" value="1"/>
</dbReference>
<evidence type="ECO:0000313" key="3">
    <source>
        <dbReference type="Proteomes" id="UP000646827"/>
    </source>
</evidence>
<dbReference type="Pfam" id="PF00652">
    <property type="entry name" value="Ricin_B_lectin"/>
    <property type="match status" value="1"/>
</dbReference>
<accession>A0A8H7RZW6</accession>
<gene>
    <name evidence="2" type="ORF">INT45_005369</name>
</gene>
<evidence type="ECO:0000313" key="2">
    <source>
        <dbReference type="EMBL" id="KAG2220196.1"/>
    </source>
</evidence>
<dbReference type="AlphaFoldDB" id="A0A8H7RZW6"/>